<evidence type="ECO:0000313" key="2">
    <source>
        <dbReference type="Proteomes" id="UP001159363"/>
    </source>
</evidence>
<comment type="caution">
    <text evidence="1">The sequence shown here is derived from an EMBL/GenBank/DDBJ whole genome shotgun (WGS) entry which is preliminary data.</text>
</comment>
<protein>
    <recommendedName>
        <fullName evidence="3">Transposase</fullName>
    </recommendedName>
</protein>
<reference evidence="1 2" key="1">
    <citation type="submission" date="2023-02" db="EMBL/GenBank/DDBJ databases">
        <title>LHISI_Scaffold_Assembly.</title>
        <authorList>
            <person name="Stuart O.P."/>
            <person name="Cleave R."/>
            <person name="Magrath M.J.L."/>
            <person name="Mikheyev A.S."/>
        </authorList>
    </citation>
    <scope>NUCLEOTIDE SEQUENCE [LARGE SCALE GENOMIC DNA]</scope>
    <source>
        <strain evidence="1">Daus_M_001</strain>
        <tissue evidence="1">Leg muscle</tissue>
    </source>
</reference>
<organism evidence="1 2">
    <name type="scientific">Dryococelus australis</name>
    <dbReference type="NCBI Taxonomy" id="614101"/>
    <lineage>
        <taxon>Eukaryota</taxon>
        <taxon>Metazoa</taxon>
        <taxon>Ecdysozoa</taxon>
        <taxon>Arthropoda</taxon>
        <taxon>Hexapoda</taxon>
        <taxon>Insecta</taxon>
        <taxon>Pterygota</taxon>
        <taxon>Neoptera</taxon>
        <taxon>Polyneoptera</taxon>
        <taxon>Phasmatodea</taxon>
        <taxon>Verophasmatodea</taxon>
        <taxon>Anareolatae</taxon>
        <taxon>Phasmatidae</taxon>
        <taxon>Eurycanthinae</taxon>
        <taxon>Dryococelus</taxon>
    </lineage>
</organism>
<keyword evidence="2" id="KW-1185">Reference proteome</keyword>
<dbReference type="EMBL" id="JARBHB010000002">
    <property type="protein sequence ID" value="KAJ8894559.1"/>
    <property type="molecule type" value="Genomic_DNA"/>
</dbReference>
<accession>A0ABQ9ID08</accession>
<name>A0ABQ9ID08_9NEOP</name>
<gene>
    <name evidence="1" type="ORF">PR048_007216</name>
</gene>
<evidence type="ECO:0000313" key="1">
    <source>
        <dbReference type="EMBL" id="KAJ8894559.1"/>
    </source>
</evidence>
<dbReference type="Proteomes" id="UP001159363">
    <property type="component" value="Chromosome 2"/>
</dbReference>
<feature type="non-terminal residue" evidence="1">
    <location>
        <position position="100"/>
    </location>
</feature>
<sequence length="100" mass="11894">MFKVVSVFERAKELEYEGFYVFNREKRVMLRKFCNTVVDWKKDVRESKKQVTLEDNISLKRSIETKLKLTNDTVRAFVSANIPLQKPPTSYQGMVKRIHH</sequence>
<evidence type="ECO:0008006" key="3">
    <source>
        <dbReference type="Google" id="ProtNLM"/>
    </source>
</evidence>
<proteinExistence type="predicted"/>